<keyword evidence="2" id="KW-1185">Reference proteome</keyword>
<reference evidence="3" key="1">
    <citation type="submission" date="2025-08" db="UniProtKB">
        <authorList>
            <consortium name="RefSeq"/>
        </authorList>
    </citation>
    <scope>IDENTIFICATION</scope>
</reference>
<name>A0A8B6X1W6_9BURK</name>
<accession>A0A8B6X1W6</accession>
<feature type="compositionally biased region" description="Low complexity" evidence="1">
    <location>
        <begin position="294"/>
        <end position="306"/>
    </location>
</feature>
<feature type="compositionally biased region" description="Basic and acidic residues" evidence="1">
    <location>
        <begin position="380"/>
        <end position="396"/>
    </location>
</feature>
<feature type="compositionally biased region" description="Low complexity" evidence="1">
    <location>
        <begin position="325"/>
        <end position="352"/>
    </location>
</feature>
<organism evidence="2 3">
    <name type="scientific">Derxia gummosa DSM 723</name>
    <dbReference type="NCBI Taxonomy" id="1121388"/>
    <lineage>
        <taxon>Bacteria</taxon>
        <taxon>Pseudomonadati</taxon>
        <taxon>Pseudomonadota</taxon>
        <taxon>Betaproteobacteria</taxon>
        <taxon>Burkholderiales</taxon>
        <taxon>Alcaligenaceae</taxon>
        <taxon>Derxia</taxon>
    </lineage>
</organism>
<feature type="region of interest" description="Disordered" evidence="1">
    <location>
        <begin position="530"/>
        <end position="589"/>
    </location>
</feature>
<evidence type="ECO:0000313" key="3">
    <source>
        <dbReference type="RefSeq" id="WP_028310503.1"/>
    </source>
</evidence>
<sequence>MTAPPALAIGRLRARLDAREPVIARLAAETLAAEVAAALPALAPQSLLLLRRLALDLPGPALDRLPDARLRLAVAGLARGAIADAAAVAARPALGAVSPQAQAVLFGDTAELLACLARDALDDRLDCWWWRQWLGRAHPDWTAGWREQATHAEAALRLLARAGLAEAVRPALVARGVLAPVAGDGAARRGMPPAMRASSVPVAEAGGRPDAPTGLPPDAGRRAAADTSAGGTTGLRTSSPCDETAAGTTSRPHNGAAQSAHDSSPDARATAPAGYRRAASRDGAATSLDDARAAARPLPAPTATLDHLTRPRPTASGSADDGHRPASAPQTQASAPTARRAAAPDATGASSDIARPTSDFAADVGTSPTTDPMDPATAPDRTDSDAHPQADTDRAAAHSPAFFAPSRAEPPTAPAATPVPRSRASLDAQAAALTGPTAAAPEPPPAHALDAAPRVVLTRHGRLLFLVNLLLGDGLYPDFTRPLDPGFPLPIWRLLALLGLRLVGPGLRDDPLWPLLDRLAADLPARDDASARDLDRHWPVPPPAPPRGRRLRTTTRARPRTTMRTPSATAARHDARHPTGRHTGMRRAPHALTPARPDRLLARWLRRYTASLRARLAPALDLPPALVGRAFAGGVTRLWVSEAEIVAVMPLDLHPVEWRLAGLDRDPGPLPGAGRGLRFVFE</sequence>
<dbReference type="OrthoDB" id="538887at80840"/>
<dbReference type="AlphaFoldDB" id="A0A8B6X1W6"/>
<proteinExistence type="predicted"/>
<feature type="compositionally biased region" description="Basic residues" evidence="1">
    <location>
        <begin position="578"/>
        <end position="589"/>
    </location>
</feature>
<dbReference type="RefSeq" id="WP_028310503.1">
    <property type="nucleotide sequence ID" value="NZ_AXWS01000007.1"/>
</dbReference>
<feature type="region of interest" description="Disordered" evidence="1">
    <location>
        <begin position="183"/>
        <end position="446"/>
    </location>
</feature>
<evidence type="ECO:0000256" key="1">
    <source>
        <dbReference type="SAM" id="MobiDB-lite"/>
    </source>
</evidence>
<evidence type="ECO:0000313" key="2">
    <source>
        <dbReference type="Proteomes" id="UP000675920"/>
    </source>
</evidence>
<feature type="compositionally biased region" description="Low complexity" evidence="1">
    <location>
        <begin position="397"/>
        <end position="440"/>
    </location>
</feature>
<feature type="compositionally biased region" description="Basic residues" evidence="1">
    <location>
        <begin position="547"/>
        <end position="561"/>
    </location>
</feature>
<protein>
    <submittedName>
        <fullName evidence="3">Uncharacterized protein</fullName>
    </submittedName>
</protein>
<feature type="compositionally biased region" description="Polar residues" evidence="1">
    <location>
        <begin position="235"/>
        <end position="262"/>
    </location>
</feature>
<dbReference type="Proteomes" id="UP000675920">
    <property type="component" value="Unplaced"/>
</dbReference>
<feature type="compositionally biased region" description="Low complexity" evidence="1">
    <location>
        <begin position="368"/>
        <end position="379"/>
    </location>
</feature>
<feature type="compositionally biased region" description="Low complexity" evidence="1">
    <location>
        <begin position="188"/>
        <end position="197"/>
    </location>
</feature>